<dbReference type="EMBL" id="JAVDWN010000028">
    <property type="protein sequence ID" value="MDR7166138.1"/>
    <property type="molecule type" value="Genomic_DNA"/>
</dbReference>
<protein>
    <submittedName>
        <fullName evidence="1">Uncharacterized protein</fullName>
    </submittedName>
</protein>
<dbReference type="Proteomes" id="UP001262032">
    <property type="component" value="Unassembled WGS sequence"/>
</dbReference>
<dbReference type="RefSeq" id="WP_257223682.1">
    <property type="nucleotide sequence ID" value="NZ_JAVDWN010000028.1"/>
</dbReference>
<comment type="caution">
    <text evidence="1">The sequence shown here is derived from an EMBL/GenBank/DDBJ whole genome shotgun (WGS) entry which is preliminary data.</text>
</comment>
<dbReference type="AlphaFoldDB" id="A0AAW8NEY5"/>
<accession>A0AAW8NEY5</accession>
<evidence type="ECO:0000313" key="2">
    <source>
        <dbReference type="Proteomes" id="UP001262032"/>
    </source>
</evidence>
<evidence type="ECO:0000313" key="1">
    <source>
        <dbReference type="EMBL" id="MDR7166138.1"/>
    </source>
</evidence>
<sequence>MKSFRACTRDGSRWEDNPESVRAMTRMIKDTHKYTVEGPKDV</sequence>
<organism evidence="1 2">
    <name type="scientific">Pseudarthrobacter oxydans</name>
    <name type="common">Arthrobacter oxydans</name>
    <dbReference type="NCBI Taxonomy" id="1671"/>
    <lineage>
        <taxon>Bacteria</taxon>
        <taxon>Bacillati</taxon>
        <taxon>Actinomycetota</taxon>
        <taxon>Actinomycetes</taxon>
        <taxon>Micrococcales</taxon>
        <taxon>Micrococcaceae</taxon>
        <taxon>Pseudarthrobacter</taxon>
    </lineage>
</organism>
<name>A0AAW8NEY5_PSEOX</name>
<reference evidence="1" key="1">
    <citation type="submission" date="2023-07" db="EMBL/GenBank/DDBJ databases">
        <title>Sorghum-associated microbial communities from plants grown in Nebraska, USA.</title>
        <authorList>
            <person name="Schachtman D."/>
        </authorList>
    </citation>
    <scope>NUCLEOTIDE SEQUENCE</scope>
    <source>
        <strain evidence="1">BE261</strain>
    </source>
</reference>
<proteinExistence type="predicted"/>
<gene>
    <name evidence="1" type="ORF">J2X12_004192</name>
</gene>